<dbReference type="GO" id="GO:0003723">
    <property type="term" value="F:RNA binding"/>
    <property type="evidence" value="ECO:0007669"/>
    <property type="project" value="InterPro"/>
</dbReference>
<dbReference type="InterPro" id="IPR033130">
    <property type="entry name" value="RNase_T2_His_AS_2"/>
</dbReference>
<evidence type="ECO:0000256" key="1">
    <source>
        <dbReference type="ARBA" id="ARBA00007469"/>
    </source>
</evidence>
<dbReference type="Pfam" id="PF00445">
    <property type="entry name" value="Ribonuclease_T2"/>
    <property type="match status" value="1"/>
</dbReference>
<comment type="similarity">
    <text evidence="1 2">Belongs to the RNase T2 family.</text>
</comment>
<protein>
    <submittedName>
        <fullName evidence="3">Ribonuclease T2</fullName>
        <ecNumber evidence="3">4.6.1.19</ecNumber>
    </submittedName>
</protein>
<dbReference type="PANTHER" id="PTHR11240:SF22">
    <property type="entry name" value="RIBONUCLEASE T2"/>
    <property type="match status" value="1"/>
</dbReference>
<evidence type="ECO:0000313" key="4">
    <source>
        <dbReference type="Proteomes" id="UP000530571"/>
    </source>
</evidence>
<comment type="caution">
    <text evidence="3">The sequence shown here is derived from an EMBL/GenBank/DDBJ whole genome shotgun (WGS) entry which is preliminary data.</text>
</comment>
<keyword evidence="3" id="KW-0456">Lyase</keyword>
<dbReference type="EMBL" id="JACIDZ010000004">
    <property type="protein sequence ID" value="MBB4121850.1"/>
    <property type="molecule type" value="Genomic_DNA"/>
</dbReference>
<dbReference type="PANTHER" id="PTHR11240">
    <property type="entry name" value="RIBONUCLEASE T2"/>
    <property type="match status" value="1"/>
</dbReference>
<dbReference type="AlphaFoldDB" id="A0A7W6KL57"/>
<dbReference type="PROSITE" id="PS00531">
    <property type="entry name" value="RNASE_T2_2"/>
    <property type="match status" value="1"/>
</dbReference>
<dbReference type="InterPro" id="IPR001568">
    <property type="entry name" value="RNase_T2-like"/>
</dbReference>
<dbReference type="Proteomes" id="UP000530571">
    <property type="component" value="Unassembled WGS sequence"/>
</dbReference>
<accession>A0A7W6KL57</accession>
<organism evidence="3 4">
    <name type="scientific">Martelella radicis</name>
    <dbReference type="NCBI Taxonomy" id="1397476"/>
    <lineage>
        <taxon>Bacteria</taxon>
        <taxon>Pseudomonadati</taxon>
        <taxon>Pseudomonadota</taxon>
        <taxon>Alphaproteobacteria</taxon>
        <taxon>Hyphomicrobiales</taxon>
        <taxon>Aurantimonadaceae</taxon>
        <taxon>Martelella</taxon>
    </lineage>
</organism>
<dbReference type="GO" id="GO:0033897">
    <property type="term" value="F:ribonuclease T2 activity"/>
    <property type="evidence" value="ECO:0007669"/>
    <property type="project" value="UniProtKB-EC"/>
</dbReference>
<sequence>MTGKISRSVLGLFAAFVMLGTGSTAMAGKTVALLAVSWQPAFCEGRPEKPECRSQTGDRFDARRFSLHGLWPMGRNYCGVAAKPRKLDEAGDWFELPALELDAQTRHLLETVMPGTQSGLQRHEWIKHGTCSGMDAERYYARSIALMEDLNISGVADLFAENTGKHVSSEAVMHAFDEAFGEGAARRVKMKCRKDDDGRLLITELTIGLGADYRNDKPLADLIQSAGGTSFGCEGGIVDRAGLDR</sequence>
<evidence type="ECO:0000256" key="2">
    <source>
        <dbReference type="RuleBase" id="RU004328"/>
    </source>
</evidence>
<dbReference type="Gene3D" id="3.90.730.10">
    <property type="entry name" value="Ribonuclease T2-like"/>
    <property type="match status" value="1"/>
</dbReference>
<keyword evidence="4" id="KW-1185">Reference proteome</keyword>
<dbReference type="SUPFAM" id="SSF55895">
    <property type="entry name" value="Ribonuclease Rh-like"/>
    <property type="match status" value="1"/>
</dbReference>
<proteinExistence type="inferred from homology"/>
<dbReference type="InterPro" id="IPR036430">
    <property type="entry name" value="RNase_T2-like_sf"/>
</dbReference>
<dbReference type="GO" id="GO:0006401">
    <property type="term" value="P:RNA catabolic process"/>
    <property type="evidence" value="ECO:0007669"/>
    <property type="project" value="TreeGrafter"/>
</dbReference>
<evidence type="ECO:0000313" key="3">
    <source>
        <dbReference type="EMBL" id="MBB4121850.1"/>
    </source>
</evidence>
<dbReference type="RefSeq" id="WP_343066478.1">
    <property type="nucleotide sequence ID" value="NZ_JACIDZ010000004.1"/>
</dbReference>
<gene>
    <name evidence="3" type="ORF">GGR30_001768</name>
</gene>
<reference evidence="3 4" key="1">
    <citation type="submission" date="2020-08" db="EMBL/GenBank/DDBJ databases">
        <title>Genomic Encyclopedia of Type Strains, Phase IV (KMG-IV): sequencing the most valuable type-strain genomes for metagenomic binning, comparative biology and taxonomic classification.</title>
        <authorList>
            <person name="Goeker M."/>
        </authorList>
    </citation>
    <scope>NUCLEOTIDE SEQUENCE [LARGE SCALE GENOMIC DNA]</scope>
    <source>
        <strain evidence="3 4">DSM 28101</strain>
    </source>
</reference>
<name>A0A7W6KL57_9HYPH</name>
<dbReference type="EC" id="4.6.1.19" evidence="3"/>